<keyword evidence="12" id="KW-1185">Reference proteome</keyword>
<dbReference type="EC" id="4.1.1.17" evidence="6"/>
<dbReference type="InterPro" id="IPR022653">
    <property type="entry name" value="De-COase2_pyr-phos_BS"/>
</dbReference>
<name>A0ABW2KSH8_9PROT</name>
<comment type="cofactor">
    <cofactor evidence="1">
        <name>pyridoxal 5'-phosphate</name>
        <dbReference type="ChEBI" id="CHEBI:597326"/>
    </cofactor>
</comment>
<dbReference type="InterPro" id="IPR002433">
    <property type="entry name" value="Orn_de-COase"/>
</dbReference>
<dbReference type="EMBL" id="JBHTCM010000004">
    <property type="protein sequence ID" value="MFC7332203.1"/>
    <property type="molecule type" value="Genomic_DNA"/>
</dbReference>
<evidence type="ECO:0000313" key="11">
    <source>
        <dbReference type="EMBL" id="MFC7332203.1"/>
    </source>
</evidence>
<keyword evidence="3" id="KW-0663">Pyridoxal phosphate</keyword>
<dbReference type="SUPFAM" id="SSF50621">
    <property type="entry name" value="Alanine racemase C-terminal domain-like"/>
    <property type="match status" value="1"/>
</dbReference>
<dbReference type="InterPro" id="IPR000183">
    <property type="entry name" value="Orn/DAP/Arg_de-COase"/>
</dbReference>
<comment type="pathway">
    <text evidence="5">Amine and polyamine biosynthesis; putrescine biosynthesis via L-ornithine pathway; putrescine from L-ornithine: step 1/1.</text>
</comment>
<reference evidence="12" key="1">
    <citation type="journal article" date="2019" name="Int. J. Syst. Evol. Microbiol.">
        <title>The Global Catalogue of Microorganisms (GCM) 10K type strain sequencing project: providing services to taxonomists for standard genome sequencing and annotation.</title>
        <authorList>
            <consortium name="The Broad Institute Genomics Platform"/>
            <consortium name="The Broad Institute Genome Sequencing Center for Infectious Disease"/>
            <person name="Wu L."/>
            <person name="Ma J."/>
        </authorList>
    </citation>
    <scope>NUCLEOTIDE SEQUENCE [LARGE SCALE GENOMIC DNA]</scope>
    <source>
        <strain evidence="12">CGMCC 1.16275</strain>
    </source>
</reference>
<dbReference type="PANTHER" id="PTHR11482">
    <property type="entry name" value="ARGININE/DIAMINOPIMELATE/ORNITHINE DECARBOXYLASE"/>
    <property type="match status" value="1"/>
</dbReference>
<evidence type="ECO:0000256" key="6">
    <source>
        <dbReference type="ARBA" id="ARBA00034138"/>
    </source>
</evidence>
<dbReference type="PROSITE" id="PS00878">
    <property type="entry name" value="ODR_DC_2_1"/>
    <property type="match status" value="1"/>
</dbReference>
<organism evidence="11 12">
    <name type="scientific">Rhodocista pekingensis</name>
    <dbReference type="NCBI Taxonomy" id="201185"/>
    <lineage>
        <taxon>Bacteria</taxon>
        <taxon>Pseudomonadati</taxon>
        <taxon>Pseudomonadota</taxon>
        <taxon>Alphaproteobacteria</taxon>
        <taxon>Rhodospirillales</taxon>
        <taxon>Azospirillaceae</taxon>
        <taxon>Rhodocista</taxon>
    </lineage>
</organism>
<dbReference type="RefSeq" id="WP_377356452.1">
    <property type="nucleotide sequence ID" value="NZ_JBHTCM010000004.1"/>
</dbReference>
<feature type="domain" description="Orn/DAP/Arg decarboxylase 2 C-terminal" evidence="9">
    <location>
        <begin position="265"/>
        <end position="352"/>
    </location>
</feature>
<dbReference type="PANTHER" id="PTHR11482:SF6">
    <property type="entry name" value="ORNITHINE DECARBOXYLASE 1-RELATED"/>
    <property type="match status" value="1"/>
</dbReference>
<dbReference type="PRINTS" id="PR01179">
    <property type="entry name" value="ODADCRBXLASE"/>
</dbReference>
<dbReference type="CDD" id="cd00622">
    <property type="entry name" value="PLPDE_III_ODC"/>
    <property type="match status" value="1"/>
</dbReference>
<evidence type="ECO:0000256" key="2">
    <source>
        <dbReference type="ARBA" id="ARBA00008872"/>
    </source>
</evidence>
<keyword evidence="4" id="KW-0456">Lyase</keyword>
<dbReference type="Proteomes" id="UP001596456">
    <property type="component" value="Unassembled WGS sequence"/>
</dbReference>
<evidence type="ECO:0000256" key="4">
    <source>
        <dbReference type="ARBA" id="ARBA00023239"/>
    </source>
</evidence>
<evidence type="ECO:0000256" key="5">
    <source>
        <dbReference type="ARBA" id="ARBA00034115"/>
    </source>
</evidence>
<accession>A0ABW2KSH8</accession>
<dbReference type="Gene3D" id="3.20.20.10">
    <property type="entry name" value="Alanine racemase"/>
    <property type="match status" value="1"/>
</dbReference>
<evidence type="ECO:0000256" key="3">
    <source>
        <dbReference type="ARBA" id="ARBA00022898"/>
    </source>
</evidence>
<dbReference type="InterPro" id="IPR009006">
    <property type="entry name" value="Ala_racemase/Decarboxylase_C"/>
</dbReference>
<comment type="similarity">
    <text evidence="2 8">Belongs to the Orn/Lys/Arg decarboxylase class-II family.</text>
</comment>
<dbReference type="Pfam" id="PF02784">
    <property type="entry name" value="Orn_Arg_deC_N"/>
    <property type="match status" value="1"/>
</dbReference>
<dbReference type="Gene3D" id="2.40.37.10">
    <property type="entry name" value="Lyase, Ornithine Decarboxylase, Chain A, domain 1"/>
    <property type="match status" value="1"/>
</dbReference>
<gene>
    <name evidence="11" type="ORF">ACFQPS_03450</name>
</gene>
<evidence type="ECO:0000256" key="8">
    <source>
        <dbReference type="RuleBase" id="RU003737"/>
    </source>
</evidence>
<evidence type="ECO:0000259" key="9">
    <source>
        <dbReference type="Pfam" id="PF00278"/>
    </source>
</evidence>
<feature type="domain" description="Orn/DAP/Arg decarboxylase 2 N-terminal" evidence="10">
    <location>
        <begin position="28"/>
        <end position="262"/>
    </location>
</feature>
<dbReference type="SUPFAM" id="SSF51419">
    <property type="entry name" value="PLP-binding barrel"/>
    <property type="match status" value="1"/>
</dbReference>
<dbReference type="InterPro" id="IPR022644">
    <property type="entry name" value="De-COase2_N"/>
</dbReference>
<dbReference type="Pfam" id="PF00278">
    <property type="entry name" value="Orn_DAP_Arg_deC"/>
    <property type="match status" value="1"/>
</dbReference>
<comment type="catalytic activity">
    <reaction evidence="7">
        <text>L-ornithine + H(+) = putrescine + CO2</text>
        <dbReference type="Rhea" id="RHEA:22964"/>
        <dbReference type="ChEBI" id="CHEBI:15378"/>
        <dbReference type="ChEBI" id="CHEBI:16526"/>
        <dbReference type="ChEBI" id="CHEBI:46911"/>
        <dbReference type="ChEBI" id="CHEBI:326268"/>
        <dbReference type="EC" id="4.1.1.17"/>
    </reaction>
</comment>
<evidence type="ECO:0000313" key="12">
    <source>
        <dbReference type="Proteomes" id="UP001596456"/>
    </source>
</evidence>
<evidence type="ECO:0000256" key="1">
    <source>
        <dbReference type="ARBA" id="ARBA00001933"/>
    </source>
</evidence>
<dbReference type="InterPro" id="IPR029066">
    <property type="entry name" value="PLP-binding_barrel"/>
</dbReference>
<evidence type="ECO:0000256" key="7">
    <source>
        <dbReference type="ARBA" id="ARBA00049127"/>
    </source>
</evidence>
<dbReference type="InterPro" id="IPR022643">
    <property type="entry name" value="De-COase2_C"/>
</dbReference>
<evidence type="ECO:0000259" key="10">
    <source>
        <dbReference type="Pfam" id="PF02784"/>
    </source>
</evidence>
<comment type="caution">
    <text evidence="11">The sequence shown here is derived from an EMBL/GenBank/DDBJ whole genome shotgun (WGS) entry which is preliminary data.</text>
</comment>
<sequence length="395" mass="42852">MLPRFADADAMVAALEPEEPVYCYRPDELTARARQFVGAFPGHVLYAVKCNPEPLVLDALWAGGIRHFDTASLQEIELVKGHFAAGGCYFMHPVKQRGAVRDAYERMGVRTFVVDHRDELEKVTAETGGARDVTVVVRLATARGAAVYDLGGKFGCTVEQGADLLRAATARGLRAGLCFHVGSQCLNPGSYTAALRLAAACQDLAGAELAVIDVGGGFPTPYVGHEPPPLADYMAAIRTGLETLRRPEDCAVWCEPGRGLVATGASLVVRVELRRDRHLYLNDGLYGSLCDLKFPGIHMPMRAVRPGHAFSDELVPFGLFGPTCDCYDQMPGPYMLPADIREGDWIEIGQCGAYTTATRTWFNGFFPGRAVRVDDPAFLPTAAMRVPDHHQRAAA</sequence>
<proteinExistence type="inferred from homology"/>
<protein>
    <recommendedName>
        <fullName evidence="6">ornithine decarboxylase</fullName>
        <ecNumber evidence="6">4.1.1.17</ecNumber>
    </recommendedName>
</protein>
<dbReference type="PRINTS" id="PR01182">
    <property type="entry name" value="ORNDCRBXLASE"/>
</dbReference>